<dbReference type="GO" id="GO:0000731">
    <property type="term" value="P:DNA synthesis involved in DNA repair"/>
    <property type="evidence" value="ECO:0007669"/>
    <property type="project" value="TreeGrafter"/>
</dbReference>
<organism evidence="2 3">
    <name type="scientific">Pseudomonas synxantha</name>
    <dbReference type="NCBI Taxonomy" id="47883"/>
    <lineage>
        <taxon>Bacteria</taxon>
        <taxon>Pseudomonadati</taxon>
        <taxon>Pseudomonadota</taxon>
        <taxon>Gammaproteobacteria</taxon>
        <taxon>Pseudomonadales</taxon>
        <taxon>Pseudomonadaceae</taxon>
        <taxon>Pseudomonas</taxon>
    </lineage>
</organism>
<comment type="caution">
    <text evidence="2">The sequence shown here is derived from an EMBL/GenBank/DDBJ whole genome shotgun (WGS) entry which is preliminary data.</text>
</comment>
<evidence type="ECO:0000313" key="2">
    <source>
        <dbReference type="EMBL" id="TYK57388.1"/>
    </source>
</evidence>
<feature type="domain" description="RecF/RecN/SMC N-terminal" evidence="1">
    <location>
        <begin position="85"/>
        <end position="718"/>
    </location>
</feature>
<dbReference type="InterPro" id="IPR003395">
    <property type="entry name" value="RecF/RecN/SMC_N"/>
</dbReference>
<dbReference type="GO" id="GO:0006302">
    <property type="term" value="P:double-strand break repair"/>
    <property type="evidence" value="ECO:0007669"/>
    <property type="project" value="TreeGrafter"/>
</dbReference>
<name>A0A5D3GCA1_9PSED</name>
<dbReference type="Proteomes" id="UP000324029">
    <property type="component" value="Unassembled WGS sequence"/>
</dbReference>
<accession>A0A5D3GCA1</accession>
<dbReference type="EMBL" id="VSRO01000006">
    <property type="protein sequence ID" value="TYK57388.1"/>
    <property type="molecule type" value="Genomic_DNA"/>
</dbReference>
<dbReference type="Gene3D" id="3.40.50.300">
    <property type="entry name" value="P-loop containing nucleotide triphosphate hydrolases"/>
    <property type="match status" value="2"/>
</dbReference>
<dbReference type="Pfam" id="PF02463">
    <property type="entry name" value="SMC_N"/>
    <property type="match status" value="1"/>
</dbReference>
<sequence>MDMSKSLVEFKRFLAKSAPTLSEHEKKLANIMLVRFDEIAAVGVAGGRRGKVLAKLIVDNGDAASPALEIAADEGNANESEIVRLTKLEVEHFRGFSEKHTFEFKKPYTFVYGPNGTGKSSLCEALEYGLLASIHEADSKRIPVSDYIKNATLKKSAKPVLYGDTAKEMGVEVAADPRSFEFCFIEKNRIDGFARVAANTPSAQQTRLAALFGLEEFNAFATQFNESLDGYLDCVGKEGKDLAERAKGIAGHEAILIGLPLKAKIAETQRAVLLAKYPDCKNLEEIKTGLTGPEGNGGKQKANNTEIGRLQNLKTAADPGTDGILADADELLRLIEEKAESEDFLKQYKEQLSLRDLYGAILANRVRFENECPACASELYRDGRLAVPVDPYGNAEEKLKQFDAALKAEGRIKEILEALNLGWRDLLSKIAKLPASAGAIGFVKAPEIGSFSAEASAAKDLVGIESFLRAVPATRELLKLLKDASTTHNGKVEQSKAAIKTLEDDNLAIFKDLEEIVAISILVDANTKSEMEATQAIEKFNQENEELIKVVEAEKLGVARNLSFSVAYGSLRGKLLAYNAELPLALAADLNEKTLKFYNEINKNDHPSDRLKSLRLPTAAGARIEIEFENGDTCDALQVLSEGHIRCLGLAILLAKITRDRLPFLIFDDVVNSIDDEHRGAIIDLILNPEEIGKRQLIITTHGEDFVKRLENAVPMKRYGETVTRIDFLVPFAAKKISVKLDSPRHYLTVAARSYEEGRTRDSLSYVRKAFEEELNRLWKKIANKKLSAQITVGMRGPGDPDLMSLATGLHQFLGKKDVVLFQDALPHLGEMLGYGEKHKVEWSYMNKGAHEEDREEEFDAAVVRRMLETVIKLDEAIEAPQA</sequence>
<protein>
    <submittedName>
        <fullName evidence="2">AAA family ATPase</fullName>
    </submittedName>
</protein>
<reference evidence="2 3" key="2">
    <citation type="submission" date="2019-08" db="EMBL/GenBank/DDBJ databases">
        <authorList>
            <person name="Brilhante M."/>
            <person name="Perreten V."/>
        </authorList>
    </citation>
    <scope>NUCLEOTIDE SEQUENCE [LARGE SCALE GENOMIC DNA]</scope>
    <source>
        <strain evidence="2 3">MCP106</strain>
    </source>
</reference>
<dbReference type="PANTHER" id="PTHR32182">
    <property type="entry name" value="DNA REPLICATION AND REPAIR PROTEIN RECF"/>
    <property type="match status" value="1"/>
</dbReference>
<dbReference type="SUPFAM" id="SSF52540">
    <property type="entry name" value="P-loop containing nucleoside triphosphate hydrolases"/>
    <property type="match status" value="1"/>
</dbReference>
<dbReference type="InterPro" id="IPR027417">
    <property type="entry name" value="P-loop_NTPase"/>
</dbReference>
<reference evidence="2 3" key="1">
    <citation type="submission" date="2019-08" db="EMBL/GenBank/DDBJ databases">
        <title>Subclass B2 metallo-beta lactamase from Pseudomonas synxantha.</title>
        <authorList>
            <person name="Poirel L."/>
            <person name="Palmieri M."/>
            <person name="Masseron A."/>
            <person name="Perreten V."/>
            <person name="Nordman P."/>
        </authorList>
    </citation>
    <scope>NUCLEOTIDE SEQUENCE [LARGE SCALE GENOMIC DNA]</scope>
    <source>
        <strain evidence="2 3">MCP106</strain>
    </source>
</reference>
<evidence type="ECO:0000313" key="3">
    <source>
        <dbReference type="Proteomes" id="UP000324029"/>
    </source>
</evidence>
<gene>
    <name evidence="2" type="ORF">FXO26_12800</name>
</gene>
<proteinExistence type="predicted"/>
<dbReference type="AlphaFoldDB" id="A0A5D3GCA1"/>
<dbReference type="PANTHER" id="PTHR32182:SF22">
    <property type="entry name" value="ATP-DEPENDENT ENDONUCLEASE, OLD FAMILY-RELATED"/>
    <property type="match status" value="1"/>
</dbReference>
<evidence type="ECO:0000259" key="1">
    <source>
        <dbReference type="Pfam" id="PF02463"/>
    </source>
</evidence>